<organism evidence="11 12">
    <name type="scientific">Zophobas morio</name>
    <dbReference type="NCBI Taxonomy" id="2755281"/>
    <lineage>
        <taxon>Eukaryota</taxon>
        <taxon>Metazoa</taxon>
        <taxon>Ecdysozoa</taxon>
        <taxon>Arthropoda</taxon>
        <taxon>Hexapoda</taxon>
        <taxon>Insecta</taxon>
        <taxon>Pterygota</taxon>
        <taxon>Neoptera</taxon>
        <taxon>Endopterygota</taxon>
        <taxon>Coleoptera</taxon>
        <taxon>Polyphaga</taxon>
        <taxon>Cucujiformia</taxon>
        <taxon>Tenebrionidae</taxon>
        <taxon>Zophobas</taxon>
    </lineage>
</organism>
<dbReference type="Pfam" id="PF07885">
    <property type="entry name" value="Ion_trans_2"/>
    <property type="match status" value="2"/>
</dbReference>
<comment type="caution">
    <text evidence="11">The sequence shown here is derived from an EMBL/GenBank/DDBJ whole genome shotgun (WGS) entry which is preliminary data.</text>
</comment>
<gene>
    <name evidence="11" type="ORF">Zmor_010501</name>
</gene>
<feature type="transmembrane region" description="Helical" evidence="9">
    <location>
        <begin position="34"/>
        <end position="55"/>
    </location>
</feature>
<dbReference type="GO" id="GO:0005886">
    <property type="term" value="C:plasma membrane"/>
    <property type="evidence" value="ECO:0007669"/>
    <property type="project" value="TreeGrafter"/>
</dbReference>
<evidence type="ECO:0000256" key="8">
    <source>
        <dbReference type="RuleBase" id="RU003857"/>
    </source>
</evidence>
<sequence>MAPEMMETTVYISSPMDFKTRFKNWWKRLRLKAALQHIGLLITLMAYTVAGGLIFRRFEYPAEISRINYFNTTLLSKRENFIQQIVNNSDIRNLDFFISSELENYEKILQDAFTAGIPLFPREQLVKWTTLKAVFFSSTVLTTIGYGNIVPETTEGRAFCIVFALVGIPLTLTVIADWGRLFASTVSTLVKHTPPLPKKFRNAMVARRTSSYALSAVCFLFVYLAAGAGLFVIWEDDWTFFEGFYFCFITMTTIGFGDLVPKKPTYMLLCTLYILVGLALTSTIIELVRRQYAQSWRQLQALRGPLAENLRRLADNAPGLDVMAFQQDLMKVLTVVTMPRRSAFSKKEKKLKQKEWEDAIEAVIRDITVGTAAAEQKPPMVQIVIYESSV</sequence>
<evidence type="ECO:0000259" key="10">
    <source>
        <dbReference type="Pfam" id="PF07885"/>
    </source>
</evidence>
<dbReference type="PRINTS" id="PR01333">
    <property type="entry name" value="2POREKCHANEL"/>
</dbReference>
<name>A0AA38INQ4_9CUCU</name>
<dbReference type="EMBL" id="JALNTZ010000003">
    <property type="protein sequence ID" value="KAJ3658780.1"/>
    <property type="molecule type" value="Genomic_DNA"/>
</dbReference>
<dbReference type="GO" id="GO:0015271">
    <property type="term" value="F:outward rectifier potassium channel activity"/>
    <property type="evidence" value="ECO:0007669"/>
    <property type="project" value="TreeGrafter"/>
</dbReference>
<feature type="transmembrane region" description="Helical" evidence="9">
    <location>
        <begin position="161"/>
        <end position="190"/>
    </location>
</feature>
<comment type="similarity">
    <text evidence="8">Belongs to the two pore domain potassium channel (TC 1.A.1.8) family.</text>
</comment>
<evidence type="ECO:0000256" key="6">
    <source>
        <dbReference type="ARBA" id="ARBA00023136"/>
    </source>
</evidence>
<dbReference type="FunFam" id="1.10.287.70:FF:000190">
    <property type="entry name" value="Uncharacterized protein, isoform A"/>
    <property type="match status" value="1"/>
</dbReference>
<keyword evidence="5 8" id="KW-0406">Ion transport</keyword>
<keyword evidence="4 9" id="KW-1133">Transmembrane helix</keyword>
<evidence type="ECO:0000256" key="5">
    <source>
        <dbReference type="ARBA" id="ARBA00023065"/>
    </source>
</evidence>
<keyword evidence="12" id="KW-1185">Reference proteome</keyword>
<feature type="domain" description="Potassium channel" evidence="10">
    <location>
        <begin position="123"/>
        <end position="182"/>
    </location>
</feature>
<keyword evidence="6 9" id="KW-0472">Membrane</keyword>
<dbReference type="GO" id="GO:0022841">
    <property type="term" value="F:potassium ion leak channel activity"/>
    <property type="evidence" value="ECO:0007669"/>
    <property type="project" value="TreeGrafter"/>
</dbReference>
<proteinExistence type="inferred from homology"/>
<dbReference type="InterPro" id="IPR013099">
    <property type="entry name" value="K_chnl_dom"/>
</dbReference>
<feature type="domain" description="Potassium channel" evidence="10">
    <location>
        <begin position="219"/>
        <end position="290"/>
    </location>
</feature>
<keyword evidence="7 8" id="KW-0407">Ion channel</keyword>
<evidence type="ECO:0000256" key="4">
    <source>
        <dbReference type="ARBA" id="ARBA00022989"/>
    </source>
</evidence>
<evidence type="ECO:0000313" key="12">
    <source>
        <dbReference type="Proteomes" id="UP001168821"/>
    </source>
</evidence>
<dbReference type="InterPro" id="IPR003280">
    <property type="entry name" value="2pore_dom_K_chnl"/>
</dbReference>
<dbReference type="Gene3D" id="1.10.287.70">
    <property type="match status" value="1"/>
</dbReference>
<evidence type="ECO:0000256" key="1">
    <source>
        <dbReference type="ARBA" id="ARBA00004141"/>
    </source>
</evidence>
<accession>A0AA38INQ4</accession>
<dbReference type="PANTHER" id="PTHR11003:SF142">
    <property type="entry name" value="POTASSIUM CHANNEL DOMAIN-CONTAINING PROTEIN"/>
    <property type="match status" value="1"/>
</dbReference>
<dbReference type="SUPFAM" id="SSF81324">
    <property type="entry name" value="Voltage-gated potassium channels"/>
    <property type="match status" value="2"/>
</dbReference>
<feature type="transmembrane region" description="Helical" evidence="9">
    <location>
        <begin position="211"/>
        <end position="234"/>
    </location>
</feature>
<dbReference type="Proteomes" id="UP001168821">
    <property type="component" value="Unassembled WGS sequence"/>
</dbReference>
<keyword evidence="3 8" id="KW-0812">Transmembrane</keyword>
<dbReference type="PANTHER" id="PTHR11003">
    <property type="entry name" value="POTASSIUM CHANNEL, SUBFAMILY K"/>
    <property type="match status" value="1"/>
</dbReference>
<dbReference type="GO" id="GO:0030322">
    <property type="term" value="P:stabilization of membrane potential"/>
    <property type="evidence" value="ECO:0007669"/>
    <property type="project" value="TreeGrafter"/>
</dbReference>
<comment type="subcellular location">
    <subcellularLocation>
        <location evidence="1">Membrane</location>
        <topology evidence="1">Multi-pass membrane protein</topology>
    </subcellularLocation>
</comment>
<feature type="transmembrane region" description="Helical" evidence="9">
    <location>
        <begin position="266"/>
        <end position="285"/>
    </location>
</feature>
<dbReference type="AlphaFoldDB" id="A0AA38INQ4"/>
<protein>
    <recommendedName>
        <fullName evidence="10">Potassium channel domain-containing protein</fullName>
    </recommendedName>
</protein>
<feature type="transmembrane region" description="Helical" evidence="9">
    <location>
        <begin position="240"/>
        <end position="259"/>
    </location>
</feature>
<keyword evidence="2 8" id="KW-0813">Transport</keyword>
<evidence type="ECO:0000256" key="3">
    <source>
        <dbReference type="ARBA" id="ARBA00022692"/>
    </source>
</evidence>
<evidence type="ECO:0000256" key="9">
    <source>
        <dbReference type="SAM" id="Phobius"/>
    </source>
</evidence>
<feature type="transmembrane region" description="Helical" evidence="9">
    <location>
        <begin position="130"/>
        <end position="149"/>
    </location>
</feature>
<evidence type="ECO:0000256" key="2">
    <source>
        <dbReference type="ARBA" id="ARBA00022448"/>
    </source>
</evidence>
<reference evidence="11" key="1">
    <citation type="journal article" date="2023" name="G3 (Bethesda)">
        <title>Whole genome assemblies of Zophobas morio and Tenebrio molitor.</title>
        <authorList>
            <person name="Kaur S."/>
            <person name="Stinson S.A."/>
            <person name="diCenzo G.C."/>
        </authorList>
    </citation>
    <scope>NUCLEOTIDE SEQUENCE</scope>
    <source>
        <strain evidence="11">QUZm001</strain>
    </source>
</reference>
<evidence type="ECO:0000313" key="11">
    <source>
        <dbReference type="EMBL" id="KAJ3658780.1"/>
    </source>
</evidence>
<evidence type="ECO:0000256" key="7">
    <source>
        <dbReference type="ARBA" id="ARBA00023303"/>
    </source>
</evidence>